<organism evidence="1 2">
    <name type="scientific">Elsinoe australis</name>
    <dbReference type="NCBI Taxonomy" id="40998"/>
    <lineage>
        <taxon>Eukaryota</taxon>
        <taxon>Fungi</taxon>
        <taxon>Dikarya</taxon>
        <taxon>Ascomycota</taxon>
        <taxon>Pezizomycotina</taxon>
        <taxon>Dothideomycetes</taxon>
        <taxon>Dothideomycetidae</taxon>
        <taxon>Myriangiales</taxon>
        <taxon>Elsinoaceae</taxon>
        <taxon>Elsinoe</taxon>
    </lineage>
</organism>
<dbReference type="EMBL" id="PTQR01000080">
    <property type="protein sequence ID" value="TKX21809.1"/>
    <property type="molecule type" value="Genomic_DNA"/>
</dbReference>
<comment type="caution">
    <text evidence="1">The sequence shown here is derived from an EMBL/GenBank/DDBJ whole genome shotgun (WGS) entry which is preliminary data.</text>
</comment>
<protein>
    <recommendedName>
        <fullName evidence="3">F-box domain-containing protein</fullName>
    </recommendedName>
</protein>
<evidence type="ECO:0000313" key="1">
    <source>
        <dbReference type="EMBL" id="TKX21809.1"/>
    </source>
</evidence>
<dbReference type="AlphaFoldDB" id="A0A4U7AUM9"/>
<name>A0A4U7AUM9_9PEZI</name>
<evidence type="ECO:0000313" key="2">
    <source>
        <dbReference type="Proteomes" id="UP000308133"/>
    </source>
</evidence>
<sequence length="145" mass="16502">MEIKFVIASVICRPSQLRKLALASKTWHEAALKHLYNKMRLRIGGDIDFKLVPTFNSRNKGLRYIKHLDLACANDSRRPQLDMTFSLIVENIPHDNLLSFRWNTWNNTSVDNICRLLYSQKADLGICDASPPSVAHNGIANAPRD</sequence>
<gene>
    <name evidence="1" type="ORF">C1H76_6306</name>
</gene>
<accession>A0A4U7AUM9</accession>
<proteinExistence type="predicted"/>
<reference evidence="1 2" key="1">
    <citation type="submission" date="2018-02" db="EMBL/GenBank/DDBJ databases">
        <title>Draft genome sequences of Elsinoe sp., causing black scab on jojoba.</title>
        <authorList>
            <person name="Stodart B."/>
            <person name="Jeffress S."/>
            <person name="Ash G."/>
            <person name="Arun Chinnappa K."/>
        </authorList>
    </citation>
    <scope>NUCLEOTIDE SEQUENCE [LARGE SCALE GENOMIC DNA]</scope>
    <source>
        <strain evidence="1 2">Hillstone_2</strain>
    </source>
</reference>
<dbReference type="Proteomes" id="UP000308133">
    <property type="component" value="Unassembled WGS sequence"/>
</dbReference>
<evidence type="ECO:0008006" key="3">
    <source>
        <dbReference type="Google" id="ProtNLM"/>
    </source>
</evidence>